<dbReference type="AlphaFoldDB" id="A0A5C5XUZ8"/>
<gene>
    <name evidence="1" type="ORF">Pla123a_46320</name>
</gene>
<proteinExistence type="predicted"/>
<keyword evidence="2" id="KW-1185">Reference proteome</keyword>
<accession>A0A5C5XUZ8</accession>
<name>A0A5C5XUZ8_9BACT</name>
<evidence type="ECO:0000313" key="1">
    <source>
        <dbReference type="EMBL" id="TWT66744.1"/>
    </source>
</evidence>
<protein>
    <submittedName>
        <fullName evidence="1">Uncharacterized protein</fullName>
    </submittedName>
</protein>
<dbReference type="Proteomes" id="UP000318478">
    <property type="component" value="Unassembled WGS sequence"/>
</dbReference>
<sequence>MSAMGWYRYTWLAYFAKPSEDRVVYREVKRRQVGSVLEIGVGSLERSKLLISACQSYSSQPVVRYAAVDWFEERPESMPRLSLIAAHRELNATGAKVRVAPGGPSAVEGMANSLPNTDLVLISPEVDDAALGRGWFFLPRICHAETLVLRGSIGSGGERQYNRLSLEEIRRRSELARPAAAA</sequence>
<reference evidence="1 2" key="1">
    <citation type="submission" date="2019-02" db="EMBL/GenBank/DDBJ databases">
        <title>Deep-cultivation of Planctomycetes and their phenomic and genomic characterization uncovers novel biology.</title>
        <authorList>
            <person name="Wiegand S."/>
            <person name="Jogler M."/>
            <person name="Boedeker C."/>
            <person name="Pinto D."/>
            <person name="Vollmers J."/>
            <person name="Rivas-Marin E."/>
            <person name="Kohn T."/>
            <person name="Peeters S.H."/>
            <person name="Heuer A."/>
            <person name="Rast P."/>
            <person name="Oberbeckmann S."/>
            <person name="Bunk B."/>
            <person name="Jeske O."/>
            <person name="Meyerdierks A."/>
            <person name="Storesund J.E."/>
            <person name="Kallscheuer N."/>
            <person name="Luecker S."/>
            <person name="Lage O.M."/>
            <person name="Pohl T."/>
            <person name="Merkel B.J."/>
            <person name="Hornburger P."/>
            <person name="Mueller R.-W."/>
            <person name="Bruemmer F."/>
            <person name="Labrenz M."/>
            <person name="Spormann A.M."/>
            <person name="Op Den Camp H."/>
            <person name="Overmann J."/>
            <person name="Amann R."/>
            <person name="Jetten M.S.M."/>
            <person name="Mascher T."/>
            <person name="Medema M.H."/>
            <person name="Devos D.P."/>
            <person name="Kaster A.-K."/>
            <person name="Ovreas L."/>
            <person name="Rohde M."/>
            <person name="Galperin M.Y."/>
            <person name="Jogler C."/>
        </authorList>
    </citation>
    <scope>NUCLEOTIDE SEQUENCE [LARGE SCALE GENOMIC DNA]</scope>
    <source>
        <strain evidence="1 2">Pla123a</strain>
    </source>
</reference>
<dbReference type="EMBL" id="SJPO01000015">
    <property type="protein sequence ID" value="TWT66744.1"/>
    <property type="molecule type" value="Genomic_DNA"/>
</dbReference>
<evidence type="ECO:0000313" key="2">
    <source>
        <dbReference type="Proteomes" id="UP000318478"/>
    </source>
</evidence>
<organism evidence="1 2">
    <name type="scientific">Posidoniimonas polymericola</name>
    <dbReference type="NCBI Taxonomy" id="2528002"/>
    <lineage>
        <taxon>Bacteria</taxon>
        <taxon>Pseudomonadati</taxon>
        <taxon>Planctomycetota</taxon>
        <taxon>Planctomycetia</taxon>
        <taxon>Pirellulales</taxon>
        <taxon>Lacipirellulaceae</taxon>
        <taxon>Posidoniimonas</taxon>
    </lineage>
</organism>
<comment type="caution">
    <text evidence="1">The sequence shown here is derived from an EMBL/GenBank/DDBJ whole genome shotgun (WGS) entry which is preliminary data.</text>
</comment>